<evidence type="ECO:0000256" key="7">
    <source>
        <dbReference type="ARBA" id="ARBA00022723"/>
    </source>
</evidence>
<dbReference type="Pfam" id="PF00067">
    <property type="entry name" value="p450"/>
    <property type="match status" value="1"/>
</dbReference>
<comment type="similarity">
    <text evidence="4">Belongs to the cytochrome P450 family.</text>
</comment>
<name>A0A9W8N043_9AGAR</name>
<evidence type="ECO:0000256" key="2">
    <source>
        <dbReference type="ARBA" id="ARBA00004370"/>
    </source>
</evidence>
<evidence type="ECO:0000313" key="14">
    <source>
        <dbReference type="Proteomes" id="UP001148786"/>
    </source>
</evidence>
<dbReference type="GO" id="GO:0005506">
    <property type="term" value="F:iron ion binding"/>
    <property type="evidence" value="ECO:0007669"/>
    <property type="project" value="InterPro"/>
</dbReference>
<comment type="pathway">
    <text evidence="3">Secondary metabolite biosynthesis; terpenoid biosynthesis.</text>
</comment>
<dbReference type="InterPro" id="IPR036396">
    <property type="entry name" value="Cyt_P450_sf"/>
</dbReference>
<sequence length="128" mass="14459">MLISVMFRNYEIWGPDSYEWKPERWLQPLRESVAAAHIPGIYSNLWVLHGSTIEGNSMTFLGGGRACIELKFSQLEMKVVLSVLLESFKFSPSKGAEIYWHMNNVATPTVTNSSANKPQLPLIVEMAQ</sequence>
<evidence type="ECO:0000256" key="12">
    <source>
        <dbReference type="ARBA" id="ARBA00023136"/>
    </source>
</evidence>
<dbReference type="GO" id="GO:0020037">
    <property type="term" value="F:heme binding"/>
    <property type="evidence" value="ECO:0007669"/>
    <property type="project" value="InterPro"/>
</dbReference>
<proteinExistence type="inferred from homology"/>
<reference evidence="13" key="1">
    <citation type="submission" date="2022-07" db="EMBL/GenBank/DDBJ databases">
        <title>Genome Sequence of Agrocybe chaxingu.</title>
        <authorList>
            <person name="Buettner E."/>
        </authorList>
    </citation>
    <scope>NUCLEOTIDE SEQUENCE</scope>
    <source>
        <strain evidence="13">MP-N11</strain>
    </source>
</reference>
<evidence type="ECO:0000313" key="13">
    <source>
        <dbReference type="EMBL" id="KAJ3515938.1"/>
    </source>
</evidence>
<evidence type="ECO:0000256" key="5">
    <source>
        <dbReference type="ARBA" id="ARBA00022617"/>
    </source>
</evidence>
<dbReference type="GO" id="GO:0016020">
    <property type="term" value="C:membrane"/>
    <property type="evidence" value="ECO:0007669"/>
    <property type="project" value="UniProtKB-SubCell"/>
</dbReference>
<keyword evidence="5" id="KW-0349">Heme</keyword>
<evidence type="ECO:0000256" key="3">
    <source>
        <dbReference type="ARBA" id="ARBA00004721"/>
    </source>
</evidence>
<dbReference type="PANTHER" id="PTHR24305:SF166">
    <property type="entry name" value="CYTOCHROME P450 12A4, MITOCHONDRIAL-RELATED"/>
    <property type="match status" value="1"/>
</dbReference>
<comment type="caution">
    <text evidence="13">The sequence shown here is derived from an EMBL/GenBank/DDBJ whole genome shotgun (WGS) entry which is preliminary data.</text>
</comment>
<evidence type="ECO:0000256" key="8">
    <source>
        <dbReference type="ARBA" id="ARBA00022989"/>
    </source>
</evidence>
<keyword evidence="12" id="KW-0472">Membrane</keyword>
<dbReference type="EMBL" id="JANKHO010000074">
    <property type="protein sequence ID" value="KAJ3515938.1"/>
    <property type="molecule type" value="Genomic_DNA"/>
</dbReference>
<dbReference type="OrthoDB" id="1470350at2759"/>
<keyword evidence="7" id="KW-0479">Metal-binding</keyword>
<gene>
    <name evidence="13" type="ORF">NLJ89_g1436</name>
</gene>
<dbReference type="SUPFAM" id="SSF48264">
    <property type="entry name" value="Cytochrome P450"/>
    <property type="match status" value="1"/>
</dbReference>
<comment type="cofactor">
    <cofactor evidence="1">
        <name>heme</name>
        <dbReference type="ChEBI" id="CHEBI:30413"/>
    </cofactor>
</comment>
<dbReference type="GO" id="GO:0004497">
    <property type="term" value="F:monooxygenase activity"/>
    <property type="evidence" value="ECO:0007669"/>
    <property type="project" value="UniProtKB-KW"/>
</dbReference>
<keyword evidence="6" id="KW-0812">Transmembrane</keyword>
<dbReference type="InterPro" id="IPR050121">
    <property type="entry name" value="Cytochrome_P450_monoxygenase"/>
</dbReference>
<dbReference type="AlphaFoldDB" id="A0A9W8N043"/>
<evidence type="ECO:0000256" key="10">
    <source>
        <dbReference type="ARBA" id="ARBA00023004"/>
    </source>
</evidence>
<keyword evidence="9" id="KW-0560">Oxidoreductase</keyword>
<dbReference type="Proteomes" id="UP001148786">
    <property type="component" value="Unassembled WGS sequence"/>
</dbReference>
<dbReference type="PANTHER" id="PTHR24305">
    <property type="entry name" value="CYTOCHROME P450"/>
    <property type="match status" value="1"/>
</dbReference>
<keyword evidence="14" id="KW-1185">Reference proteome</keyword>
<dbReference type="InterPro" id="IPR001128">
    <property type="entry name" value="Cyt_P450"/>
</dbReference>
<evidence type="ECO:0000256" key="11">
    <source>
        <dbReference type="ARBA" id="ARBA00023033"/>
    </source>
</evidence>
<dbReference type="Gene3D" id="1.10.630.10">
    <property type="entry name" value="Cytochrome P450"/>
    <property type="match status" value="1"/>
</dbReference>
<keyword evidence="8" id="KW-1133">Transmembrane helix</keyword>
<evidence type="ECO:0000256" key="6">
    <source>
        <dbReference type="ARBA" id="ARBA00022692"/>
    </source>
</evidence>
<accession>A0A9W8N043</accession>
<keyword evidence="11" id="KW-0503">Monooxygenase</keyword>
<evidence type="ECO:0000256" key="1">
    <source>
        <dbReference type="ARBA" id="ARBA00001971"/>
    </source>
</evidence>
<keyword evidence="10" id="KW-0408">Iron</keyword>
<protein>
    <submittedName>
        <fullName evidence="13">Uncharacterized protein</fullName>
    </submittedName>
</protein>
<organism evidence="13 14">
    <name type="scientific">Agrocybe chaxingu</name>
    <dbReference type="NCBI Taxonomy" id="84603"/>
    <lineage>
        <taxon>Eukaryota</taxon>
        <taxon>Fungi</taxon>
        <taxon>Dikarya</taxon>
        <taxon>Basidiomycota</taxon>
        <taxon>Agaricomycotina</taxon>
        <taxon>Agaricomycetes</taxon>
        <taxon>Agaricomycetidae</taxon>
        <taxon>Agaricales</taxon>
        <taxon>Agaricineae</taxon>
        <taxon>Strophariaceae</taxon>
        <taxon>Agrocybe</taxon>
    </lineage>
</organism>
<evidence type="ECO:0000256" key="4">
    <source>
        <dbReference type="ARBA" id="ARBA00010617"/>
    </source>
</evidence>
<evidence type="ECO:0000256" key="9">
    <source>
        <dbReference type="ARBA" id="ARBA00023002"/>
    </source>
</evidence>
<comment type="subcellular location">
    <subcellularLocation>
        <location evidence="2">Membrane</location>
    </subcellularLocation>
</comment>
<dbReference type="GO" id="GO:0016705">
    <property type="term" value="F:oxidoreductase activity, acting on paired donors, with incorporation or reduction of molecular oxygen"/>
    <property type="evidence" value="ECO:0007669"/>
    <property type="project" value="InterPro"/>
</dbReference>